<evidence type="ECO:0000256" key="6">
    <source>
        <dbReference type="PIRSR" id="PIRSR602081-2"/>
    </source>
</evidence>
<dbReference type="GO" id="GO:0045892">
    <property type="term" value="P:negative regulation of DNA-templated transcription"/>
    <property type="evidence" value="ECO:0007669"/>
    <property type="project" value="TreeGrafter"/>
</dbReference>
<dbReference type="InterPro" id="IPR036134">
    <property type="entry name" value="Crypto/Photolyase_FAD-like_sf"/>
</dbReference>
<dbReference type="Pfam" id="PF03441">
    <property type="entry name" value="FAD_binding_7"/>
    <property type="match status" value="1"/>
</dbReference>
<evidence type="ECO:0000256" key="2">
    <source>
        <dbReference type="ARBA" id="ARBA00022443"/>
    </source>
</evidence>
<dbReference type="OrthoDB" id="435881at2759"/>
<accession>A0A7R8ZMU9</accession>
<feature type="site" description="Electron transfer via tryptophanyl radical" evidence="6">
    <location>
        <position position="322"/>
    </location>
</feature>
<dbReference type="SUPFAM" id="SSF50044">
    <property type="entry name" value="SH3-domain"/>
    <property type="match status" value="2"/>
</dbReference>
<evidence type="ECO:0000256" key="4">
    <source>
        <dbReference type="ARBA" id="ARBA00022827"/>
    </source>
</evidence>
<dbReference type="GO" id="GO:0032922">
    <property type="term" value="P:circadian regulation of gene expression"/>
    <property type="evidence" value="ECO:0007669"/>
    <property type="project" value="TreeGrafter"/>
</dbReference>
<feature type="region of interest" description="Disordered" evidence="7">
    <location>
        <begin position="511"/>
        <end position="587"/>
    </location>
</feature>
<evidence type="ECO:0000256" key="1">
    <source>
        <dbReference type="ARBA" id="ARBA00005862"/>
    </source>
</evidence>
<reference evidence="8" key="1">
    <citation type="submission" date="2020-11" db="EMBL/GenBank/DDBJ databases">
        <authorList>
            <person name="Tran Van P."/>
        </authorList>
    </citation>
    <scope>NUCLEOTIDE SEQUENCE</scope>
</reference>
<dbReference type="PANTHER" id="PTHR11455:SF30">
    <property type="entry name" value="CRYPTOCHROME-1"/>
    <property type="match status" value="1"/>
</dbReference>
<dbReference type="GO" id="GO:0005634">
    <property type="term" value="C:nucleus"/>
    <property type="evidence" value="ECO:0007669"/>
    <property type="project" value="TreeGrafter"/>
</dbReference>
<comment type="similarity">
    <text evidence="1">Belongs to the DNA photolyase class-1 family.</text>
</comment>
<evidence type="ECO:0000256" key="7">
    <source>
        <dbReference type="SAM" id="MobiDB-lite"/>
    </source>
</evidence>
<dbReference type="Gene3D" id="2.30.30.40">
    <property type="entry name" value="SH3 Domains"/>
    <property type="match status" value="1"/>
</dbReference>
<feature type="compositionally biased region" description="Low complexity" evidence="7">
    <location>
        <begin position="562"/>
        <end position="580"/>
    </location>
</feature>
<feature type="compositionally biased region" description="Basic residues" evidence="7">
    <location>
        <begin position="531"/>
        <end position="547"/>
    </location>
</feature>
<dbReference type="GO" id="GO:0043153">
    <property type="term" value="P:entrainment of circadian clock by photoperiod"/>
    <property type="evidence" value="ECO:0007669"/>
    <property type="project" value="TreeGrafter"/>
</dbReference>
<dbReference type="InterPro" id="IPR036028">
    <property type="entry name" value="SH3-like_dom_sf"/>
</dbReference>
<dbReference type="GO" id="GO:0003677">
    <property type="term" value="F:DNA binding"/>
    <property type="evidence" value="ECO:0007669"/>
    <property type="project" value="TreeGrafter"/>
</dbReference>
<feature type="region of interest" description="Disordered" evidence="7">
    <location>
        <begin position="619"/>
        <end position="642"/>
    </location>
</feature>
<evidence type="ECO:0000313" key="8">
    <source>
        <dbReference type="EMBL" id="CAD7229706.1"/>
    </source>
</evidence>
<dbReference type="SUPFAM" id="SSF52425">
    <property type="entry name" value="Cryptochrome/photolyase, N-terminal domain"/>
    <property type="match status" value="1"/>
</dbReference>
<dbReference type="InterPro" id="IPR036155">
    <property type="entry name" value="Crypto/Photolyase_N_sf"/>
</dbReference>
<dbReference type="Gene3D" id="1.10.579.10">
    <property type="entry name" value="DNA Cyclobutane Dipyrimidine Photolyase, subunit A, domain 3"/>
    <property type="match status" value="1"/>
</dbReference>
<dbReference type="EMBL" id="OB662234">
    <property type="protein sequence ID" value="CAD7229706.1"/>
    <property type="molecule type" value="Genomic_DNA"/>
</dbReference>
<dbReference type="FunFam" id="1.10.579.10:FF:000001">
    <property type="entry name" value="Cryptochrome 1"/>
    <property type="match status" value="1"/>
</dbReference>
<dbReference type="AlphaFoldDB" id="A0A7R8ZMU9"/>
<dbReference type="InterPro" id="IPR002081">
    <property type="entry name" value="Cryptochrome/DNA_photolyase_1"/>
</dbReference>
<feature type="site" description="Electron transfer via tryptophanyl radical" evidence="6">
    <location>
        <position position="268"/>
    </location>
</feature>
<dbReference type="InterPro" id="IPR014729">
    <property type="entry name" value="Rossmann-like_a/b/a_fold"/>
</dbReference>
<gene>
    <name evidence="8" type="ORF">CTOB1V02_LOCUS7574</name>
</gene>
<name>A0A7R8ZMU9_9CRUS</name>
<evidence type="ECO:0000256" key="5">
    <source>
        <dbReference type="PIRSR" id="PIRSR602081-1"/>
    </source>
</evidence>
<proteinExistence type="inferred from homology"/>
<dbReference type="Gene3D" id="1.25.40.80">
    <property type="match status" value="1"/>
</dbReference>
<keyword evidence="2" id="KW-0728">SH3 domain</keyword>
<dbReference type="PROSITE" id="PS51645">
    <property type="entry name" value="PHR_CRY_ALPHA_BETA"/>
    <property type="match status" value="1"/>
</dbReference>
<keyword evidence="4 5" id="KW-0274">FAD</keyword>
<keyword evidence="3 5" id="KW-0285">Flavoprotein</keyword>
<feature type="compositionally biased region" description="Low complexity" evidence="7">
    <location>
        <begin position="513"/>
        <end position="530"/>
    </location>
</feature>
<dbReference type="Pfam" id="PF00875">
    <property type="entry name" value="DNA_photolyase"/>
    <property type="match status" value="1"/>
</dbReference>
<dbReference type="Pfam" id="PF14604">
    <property type="entry name" value="SH3_9"/>
    <property type="match status" value="1"/>
</dbReference>
<feature type="non-terminal residue" evidence="8">
    <location>
        <position position="1"/>
    </location>
</feature>
<feature type="binding site" evidence="5">
    <location>
        <begin position="335"/>
        <end position="337"/>
    </location>
    <ligand>
        <name>FAD</name>
        <dbReference type="ChEBI" id="CHEBI:57692"/>
    </ligand>
</feature>
<feature type="binding site" evidence="5">
    <location>
        <begin position="237"/>
        <end position="244"/>
    </location>
    <ligand>
        <name>FAD</name>
        <dbReference type="ChEBI" id="CHEBI:57692"/>
    </ligand>
</feature>
<comment type="cofactor">
    <cofactor evidence="5">
        <name>FAD</name>
        <dbReference type="ChEBI" id="CHEBI:57692"/>
    </cofactor>
    <text evidence="5">Binds 1 FAD per subunit.</text>
</comment>
<dbReference type="SUPFAM" id="SSF48173">
    <property type="entry name" value="Cryptochrome/photolyase FAD-binding domain"/>
    <property type="match status" value="1"/>
</dbReference>
<dbReference type="InterPro" id="IPR001452">
    <property type="entry name" value="SH3_domain"/>
</dbReference>
<feature type="site" description="Electron transfer via tryptophanyl radical" evidence="6">
    <location>
        <position position="345"/>
    </location>
</feature>
<dbReference type="GO" id="GO:0071949">
    <property type="term" value="F:FAD binding"/>
    <property type="evidence" value="ECO:0007669"/>
    <property type="project" value="TreeGrafter"/>
</dbReference>
<dbReference type="InterPro" id="IPR005101">
    <property type="entry name" value="Cryptochr/Photolyase_FAD-bd"/>
</dbReference>
<organism evidence="8">
    <name type="scientific">Cyprideis torosa</name>
    <dbReference type="NCBI Taxonomy" id="163714"/>
    <lineage>
        <taxon>Eukaryota</taxon>
        <taxon>Metazoa</taxon>
        <taxon>Ecdysozoa</taxon>
        <taxon>Arthropoda</taxon>
        <taxon>Crustacea</taxon>
        <taxon>Oligostraca</taxon>
        <taxon>Ostracoda</taxon>
        <taxon>Podocopa</taxon>
        <taxon>Podocopida</taxon>
        <taxon>Cytherocopina</taxon>
        <taxon>Cytheroidea</taxon>
        <taxon>Cytherideidae</taxon>
        <taxon>Cyprideis</taxon>
    </lineage>
</organism>
<protein>
    <submittedName>
        <fullName evidence="8">Uncharacterized protein</fullName>
    </submittedName>
</protein>
<sequence length="905" mass="99635">FLLEALEDLDRSLRKLNSRLFVIRGQPADVLPKLYKDWQITHLTMEAEPEPFGRARDKNIIAISREYGVHVSIKTSHTLYRLDSIIERNGSVPPVTYRQFQLILQSMDPPPPPVAAVTMDTVGSSKTPLRQDHEDEYGVPTLEELGFEVEAKDHSSALWVGGESEALSRLERHLERKAWIASFGNPKFSPQSLMASQTGLSPYLRFGCLSCRLFFQELTKLYRQVRKSPPPVSLYGQLLWREFFYTAATKNPKFDRMVGNPICLQIPWDKNPQALAKWATGNTGFPWIDAIMRQLRIEGWVHHLARHALACFLTRGDLWLSWEDGMKVFEELLLDSDWSINAGTWMWLSCSSFFQTFFHSYCPVKFGRKADPSGDYIRKYVPVLKNFPTEYIHEPWIAPLEVQQQAKCVIGRNYPLPMVNHAEASRRNFERLRQVYRSLPRPGGFSVFRMDQKPSARPFRAAPPPPLPARGAHLISAKLQQAASILSTPSSTTKHEPPKFFVDLLTGDEPSVAAQTNSSSSIRSRSQATSARKKVPPPRPPPPKKKVTPVSGISAKSDVLVDIGSDGGSIHSSGSDAGSGPQFPPSSMSVVDAFDPFSPVSWGQRSSFSTVSVASLSNSAPQRSSSLYSRPPAAPSSGAPSSVLSDLRDIFQSSLASSNHPSPTVFGNGTVTQGVNWTATSSNATGVQSRTTSVKRDSPVVTRKAFEDETLITSASNAVADLPKWKPTVIRARPISTPPVSTTVQTSTVSSTTSASITSATSIGENMNGSRTPELTAKSWSVSTDSLATASSSTLSAGPSLPPRPKTSEIPYAVALYDYDSGNPEDLVFKAGDTILLHHWINEDWLEGSISGVTGMFPANFIQAGVLVHVTGKINKEWLTGSYRGFRGQFPVSFVSHVPKRFRES</sequence>
<dbReference type="SMART" id="SM00326">
    <property type="entry name" value="SH3"/>
    <property type="match status" value="1"/>
</dbReference>
<dbReference type="Gene3D" id="3.40.50.620">
    <property type="entry name" value="HUPs"/>
    <property type="match status" value="1"/>
</dbReference>
<dbReference type="PANTHER" id="PTHR11455">
    <property type="entry name" value="CRYPTOCHROME"/>
    <property type="match status" value="1"/>
</dbReference>
<dbReference type="GO" id="GO:0005737">
    <property type="term" value="C:cytoplasm"/>
    <property type="evidence" value="ECO:0007669"/>
    <property type="project" value="TreeGrafter"/>
</dbReference>
<evidence type="ECO:0000256" key="3">
    <source>
        <dbReference type="ARBA" id="ARBA00022630"/>
    </source>
</evidence>
<dbReference type="PROSITE" id="PS50002">
    <property type="entry name" value="SH3"/>
    <property type="match status" value="1"/>
</dbReference>
<dbReference type="InterPro" id="IPR006050">
    <property type="entry name" value="DNA_photolyase_N"/>
</dbReference>